<dbReference type="RefSeq" id="XP_018274232.1">
    <property type="nucleotide sequence ID" value="XM_018419204.1"/>
</dbReference>
<gene>
    <name evidence="1" type="ORF">RHOBADRAFT_7895</name>
</gene>
<feature type="non-terminal residue" evidence="1">
    <location>
        <position position="1"/>
    </location>
</feature>
<organism evidence="1 2">
    <name type="scientific">Rhodotorula graminis (strain WP1)</name>
    <dbReference type="NCBI Taxonomy" id="578459"/>
    <lineage>
        <taxon>Eukaryota</taxon>
        <taxon>Fungi</taxon>
        <taxon>Dikarya</taxon>
        <taxon>Basidiomycota</taxon>
        <taxon>Pucciniomycotina</taxon>
        <taxon>Microbotryomycetes</taxon>
        <taxon>Sporidiobolales</taxon>
        <taxon>Sporidiobolaceae</taxon>
        <taxon>Rhodotorula</taxon>
    </lineage>
</organism>
<accession>A0A194SBS2</accession>
<name>A0A194SBS2_RHOGW</name>
<reference evidence="1 2" key="1">
    <citation type="journal article" date="2015" name="Front. Microbiol.">
        <title>Genome sequence of the plant growth promoting endophytic yeast Rhodotorula graminis WP1.</title>
        <authorList>
            <person name="Firrincieli A."/>
            <person name="Otillar R."/>
            <person name="Salamov A."/>
            <person name="Schmutz J."/>
            <person name="Khan Z."/>
            <person name="Redman R.S."/>
            <person name="Fleck N.D."/>
            <person name="Lindquist E."/>
            <person name="Grigoriev I.V."/>
            <person name="Doty S.L."/>
        </authorList>
    </citation>
    <scope>NUCLEOTIDE SEQUENCE [LARGE SCALE GENOMIC DNA]</scope>
    <source>
        <strain evidence="1 2">WP1</strain>
    </source>
</reference>
<dbReference type="PANTHER" id="PTHR37490">
    <property type="entry name" value="EXPRESSED PROTEIN"/>
    <property type="match status" value="1"/>
</dbReference>
<dbReference type="OMA" id="PRTKYAR"/>
<dbReference type="Proteomes" id="UP000053890">
    <property type="component" value="Unassembled WGS sequence"/>
</dbReference>
<evidence type="ECO:0000313" key="2">
    <source>
        <dbReference type="Proteomes" id="UP000053890"/>
    </source>
</evidence>
<protein>
    <submittedName>
        <fullName evidence="1">Uncharacterized protein</fullName>
    </submittedName>
</protein>
<dbReference type="GeneID" id="28979650"/>
<sequence>SSRRSQLCPPTLQLASWAAQFFVSRARIVANPRTKYARVKELLEAPLGHWLEGEGASFDWGGDMGPSNPFFGHALERSWPVIFNCTDPGVADRCGDDVYDKDACQCRD</sequence>
<dbReference type="EMBL" id="KQ474073">
    <property type="protein sequence ID" value="KPV78183.1"/>
    <property type="molecule type" value="Genomic_DNA"/>
</dbReference>
<dbReference type="STRING" id="578459.A0A194SBS2"/>
<feature type="non-terminal residue" evidence="1">
    <location>
        <position position="108"/>
    </location>
</feature>
<proteinExistence type="predicted"/>
<evidence type="ECO:0000313" key="1">
    <source>
        <dbReference type="EMBL" id="KPV78183.1"/>
    </source>
</evidence>
<dbReference type="AlphaFoldDB" id="A0A194SBS2"/>
<dbReference type="OrthoDB" id="28755at2759"/>
<keyword evidence="2" id="KW-1185">Reference proteome</keyword>
<dbReference type="PANTHER" id="PTHR37490:SF1">
    <property type="entry name" value="GLYCOSYLTRANSFERASE 2-LIKE DOMAIN-CONTAINING PROTEIN"/>
    <property type="match status" value="1"/>
</dbReference>